<keyword evidence="2" id="KW-0812">Transmembrane</keyword>
<sequence>MAYRDSEQLAAHATRHAALDATPSIKGADAGPGPPGSIWPMTPLPPISRPHSPTRVRFPDTLSHDPIPRSMHRSLAAEDMGLDHTSTLVGFPTPTIATHRTSPWQQFAQHLLDHHTRKWLLYLLIAWLVMMAFLGFSHQLAVPVSDKLLHGSTFAVFYALVHYVLRSPRRIFWGPMGRSVECDPWTAARVRVPSWDLAGRRG</sequence>
<dbReference type="OrthoDB" id="63581at2759"/>
<proteinExistence type="predicted"/>
<dbReference type="Proteomes" id="UP000054350">
    <property type="component" value="Unassembled WGS sequence"/>
</dbReference>
<dbReference type="VEuPathDB" id="FungiDB:AMAG_08848"/>
<reference evidence="3 4" key="1">
    <citation type="submission" date="2009-11" db="EMBL/GenBank/DDBJ databases">
        <title>Annotation of Allomyces macrogynus ATCC 38327.</title>
        <authorList>
            <consortium name="The Broad Institute Genome Sequencing Platform"/>
            <person name="Russ C."/>
            <person name="Cuomo C."/>
            <person name="Burger G."/>
            <person name="Gray M.W."/>
            <person name="Holland P.W.H."/>
            <person name="King N."/>
            <person name="Lang F.B.F."/>
            <person name="Roger A.J."/>
            <person name="Ruiz-Trillo I."/>
            <person name="Young S.K."/>
            <person name="Zeng Q."/>
            <person name="Gargeya S."/>
            <person name="Fitzgerald M."/>
            <person name="Haas B."/>
            <person name="Abouelleil A."/>
            <person name="Alvarado L."/>
            <person name="Arachchi H.M."/>
            <person name="Berlin A."/>
            <person name="Chapman S.B."/>
            <person name="Gearin G."/>
            <person name="Goldberg J."/>
            <person name="Griggs A."/>
            <person name="Gujja S."/>
            <person name="Hansen M."/>
            <person name="Heiman D."/>
            <person name="Howarth C."/>
            <person name="Larimer J."/>
            <person name="Lui A."/>
            <person name="MacDonald P.J.P."/>
            <person name="McCowen C."/>
            <person name="Montmayeur A."/>
            <person name="Murphy C."/>
            <person name="Neiman D."/>
            <person name="Pearson M."/>
            <person name="Priest M."/>
            <person name="Roberts A."/>
            <person name="Saif S."/>
            <person name="Shea T."/>
            <person name="Sisk P."/>
            <person name="Stolte C."/>
            <person name="Sykes S."/>
            <person name="Wortman J."/>
            <person name="Nusbaum C."/>
            <person name="Birren B."/>
        </authorList>
    </citation>
    <scope>NUCLEOTIDE SEQUENCE [LARGE SCALE GENOMIC DNA]</scope>
    <source>
        <strain evidence="3 4">ATCC 38327</strain>
    </source>
</reference>
<evidence type="ECO:0000313" key="3">
    <source>
        <dbReference type="EMBL" id="KNE63768.1"/>
    </source>
</evidence>
<reference evidence="4" key="2">
    <citation type="submission" date="2009-11" db="EMBL/GenBank/DDBJ databases">
        <title>The Genome Sequence of Allomyces macrogynus strain ATCC 38327.</title>
        <authorList>
            <consortium name="The Broad Institute Genome Sequencing Platform"/>
            <person name="Russ C."/>
            <person name="Cuomo C."/>
            <person name="Shea T."/>
            <person name="Young S.K."/>
            <person name="Zeng Q."/>
            <person name="Koehrsen M."/>
            <person name="Haas B."/>
            <person name="Borodovsky M."/>
            <person name="Guigo R."/>
            <person name="Alvarado L."/>
            <person name="Berlin A."/>
            <person name="Borenstein D."/>
            <person name="Chen Z."/>
            <person name="Engels R."/>
            <person name="Freedman E."/>
            <person name="Gellesch M."/>
            <person name="Goldberg J."/>
            <person name="Griggs A."/>
            <person name="Gujja S."/>
            <person name="Heiman D."/>
            <person name="Hepburn T."/>
            <person name="Howarth C."/>
            <person name="Jen D."/>
            <person name="Larson L."/>
            <person name="Lewis B."/>
            <person name="Mehta T."/>
            <person name="Park D."/>
            <person name="Pearson M."/>
            <person name="Roberts A."/>
            <person name="Saif S."/>
            <person name="Shenoy N."/>
            <person name="Sisk P."/>
            <person name="Stolte C."/>
            <person name="Sykes S."/>
            <person name="Walk T."/>
            <person name="White J."/>
            <person name="Yandava C."/>
            <person name="Burger G."/>
            <person name="Gray M.W."/>
            <person name="Holland P.W.H."/>
            <person name="King N."/>
            <person name="Lang F.B.F."/>
            <person name="Roger A.J."/>
            <person name="Ruiz-Trillo I."/>
            <person name="Lander E."/>
            <person name="Nusbaum C."/>
        </authorList>
    </citation>
    <scope>NUCLEOTIDE SEQUENCE [LARGE SCALE GENOMIC DNA]</scope>
    <source>
        <strain evidence="4">ATCC 38327</strain>
    </source>
</reference>
<evidence type="ECO:0000256" key="2">
    <source>
        <dbReference type="SAM" id="Phobius"/>
    </source>
</evidence>
<keyword evidence="2" id="KW-0472">Membrane</keyword>
<name>A0A0L0SMQ8_ALLM3</name>
<feature type="transmembrane region" description="Helical" evidence="2">
    <location>
        <begin position="119"/>
        <end position="136"/>
    </location>
</feature>
<organism evidence="3 4">
    <name type="scientific">Allomyces macrogynus (strain ATCC 38327)</name>
    <name type="common">Allomyces javanicus var. macrogynus</name>
    <dbReference type="NCBI Taxonomy" id="578462"/>
    <lineage>
        <taxon>Eukaryota</taxon>
        <taxon>Fungi</taxon>
        <taxon>Fungi incertae sedis</taxon>
        <taxon>Blastocladiomycota</taxon>
        <taxon>Blastocladiomycetes</taxon>
        <taxon>Blastocladiales</taxon>
        <taxon>Blastocladiaceae</taxon>
        <taxon>Allomyces</taxon>
    </lineage>
</organism>
<feature type="compositionally biased region" description="Pro residues" evidence="1">
    <location>
        <begin position="32"/>
        <end position="48"/>
    </location>
</feature>
<protein>
    <submittedName>
        <fullName evidence="3">Uncharacterized protein</fullName>
    </submittedName>
</protein>
<accession>A0A0L0SMQ8</accession>
<dbReference type="AlphaFoldDB" id="A0A0L0SMQ8"/>
<feature type="region of interest" description="Disordered" evidence="1">
    <location>
        <begin position="1"/>
        <end position="55"/>
    </location>
</feature>
<keyword evidence="4" id="KW-1185">Reference proteome</keyword>
<keyword evidence="2" id="KW-1133">Transmembrane helix</keyword>
<evidence type="ECO:0000256" key="1">
    <source>
        <dbReference type="SAM" id="MobiDB-lite"/>
    </source>
</evidence>
<dbReference type="EMBL" id="GG745343">
    <property type="protein sequence ID" value="KNE63768.1"/>
    <property type="molecule type" value="Genomic_DNA"/>
</dbReference>
<evidence type="ECO:0000313" key="4">
    <source>
        <dbReference type="Proteomes" id="UP000054350"/>
    </source>
</evidence>
<feature type="transmembrane region" description="Helical" evidence="2">
    <location>
        <begin position="148"/>
        <end position="165"/>
    </location>
</feature>
<gene>
    <name evidence="3" type="ORF">AMAG_08848</name>
</gene>